<evidence type="ECO:0000313" key="2">
    <source>
        <dbReference type="EMBL" id="MTI26928.1"/>
    </source>
</evidence>
<dbReference type="Gene3D" id="3.40.50.12780">
    <property type="entry name" value="N-terminal domain of ligase-like"/>
    <property type="match status" value="1"/>
</dbReference>
<gene>
    <name evidence="2" type="ORF">E1163_18370</name>
</gene>
<keyword evidence="3" id="KW-1185">Reference proteome</keyword>
<protein>
    <submittedName>
        <fullName evidence="2">Phenylacetate--CoA ligase family protein</fullName>
    </submittedName>
</protein>
<evidence type="ECO:0000259" key="1">
    <source>
        <dbReference type="Pfam" id="PF00501"/>
    </source>
</evidence>
<organism evidence="2 3">
    <name type="scientific">Fulvivirga kasyanovii</name>
    <dbReference type="NCBI Taxonomy" id="396812"/>
    <lineage>
        <taxon>Bacteria</taxon>
        <taxon>Pseudomonadati</taxon>
        <taxon>Bacteroidota</taxon>
        <taxon>Cytophagia</taxon>
        <taxon>Cytophagales</taxon>
        <taxon>Fulvivirgaceae</taxon>
        <taxon>Fulvivirga</taxon>
    </lineage>
</organism>
<evidence type="ECO:0000313" key="3">
    <source>
        <dbReference type="Proteomes" id="UP000798808"/>
    </source>
</evidence>
<accession>A0ABW9RUK7</accession>
<keyword evidence="2" id="KW-0436">Ligase</keyword>
<feature type="domain" description="AMP-dependent synthetase/ligase" evidence="1">
    <location>
        <begin position="73"/>
        <end position="288"/>
    </location>
</feature>
<name>A0ABW9RUK7_9BACT</name>
<dbReference type="InterPro" id="IPR000873">
    <property type="entry name" value="AMP-dep_synth/lig_dom"/>
</dbReference>
<dbReference type="PANTHER" id="PTHR43845:SF1">
    <property type="entry name" value="BLR5969 PROTEIN"/>
    <property type="match status" value="1"/>
</dbReference>
<dbReference type="EMBL" id="SMLW01000605">
    <property type="protein sequence ID" value="MTI26928.1"/>
    <property type="molecule type" value="Genomic_DNA"/>
</dbReference>
<proteinExistence type="predicted"/>
<dbReference type="SUPFAM" id="SSF56801">
    <property type="entry name" value="Acetyl-CoA synthetase-like"/>
    <property type="match status" value="1"/>
</dbReference>
<comment type="caution">
    <text evidence="2">The sequence shown here is derived from an EMBL/GenBank/DDBJ whole genome shotgun (WGS) entry which is preliminary data.</text>
</comment>
<dbReference type="InterPro" id="IPR042099">
    <property type="entry name" value="ANL_N_sf"/>
</dbReference>
<dbReference type="Proteomes" id="UP000798808">
    <property type="component" value="Unassembled WGS sequence"/>
</dbReference>
<dbReference type="PANTHER" id="PTHR43845">
    <property type="entry name" value="BLR5969 PROTEIN"/>
    <property type="match status" value="1"/>
</dbReference>
<dbReference type="GO" id="GO:0016874">
    <property type="term" value="F:ligase activity"/>
    <property type="evidence" value="ECO:0007669"/>
    <property type="project" value="UniProtKB-KW"/>
</dbReference>
<sequence length="431" mass="48072">MTIPPLESRSKEDILNHQLAELKKLLCYVGEKSPFYKRHFEQHKIDISSINSIEALGTIPPTDKSHLQKYQRDFWCVSPEEIIEYCNTSGTEGVAVTIPLTEKDLKRLTYNEAISLACTGGDRNELYQLTTTLDRQFMAGLAYTLGARELGAGMVRVGPGLPQLQWKTIQEIKPTALIIVPSFLVKLIEYAEAEGIDYKNSSVKKAICIGEPIRKSDLSLNALGEKITDKWGIELYSTYASTEMAAAFTECSIGKGGHLHPELLIAEVLDEHDKPVPAGTVGELTITTLGVEAVPLVRFKTGDMCAILDEQCPCGRNTPRVSPVLGRKNQLIKYKGTTCYPPAIFDLLDNDDSISHYQVLATADEYGNDELTVLYSTVSNYERKRLADKFRALLRVTPALVERSEAEILQLIYPKTSRKPVKFVDKRQQKA</sequence>
<dbReference type="Pfam" id="PF00501">
    <property type="entry name" value="AMP-binding"/>
    <property type="match status" value="1"/>
</dbReference>
<dbReference type="RefSeq" id="WP_155173938.1">
    <property type="nucleotide sequence ID" value="NZ_BAAAFL010000043.1"/>
</dbReference>
<reference evidence="2 3" key="1">
    <citation type="submission" date="2019-02" db="EMBL/GenBank/DDBJ databases">
        <authorList>
            <person name="Goldberg S.R."/>
            <person name="Haltli B.A."/>
            <person name="Correa H."/>
            <person name="Russell K.G."/>
        </authorList>
    </citation>
    <scope>NUCLEOTIDE SEQUENCE [LARGE SCALE GENOMIC DNA]</scope>
    <source>
        <strain evidence="2 3">JCM 16186</strain>
    </source>
</reference>